<comment type="caution">
    <text evidence="1">The sequence shown here is derived from an EMBL/GenBank/DDBJ whole genome shotgun (WGS) entry which is preliminary data.</text>
</comment>
<name>U1RDW0_9BIFI</name>
<accession>U1RDW0</accession>
<dbReference type="Proteomes" id="UP000016519">
    <property type="component" value="Unassembled WGS sequence"/>
</dbReference>
<evidence type="ECO:0000313" key="1">
    <source>
        <dbReference type="EMBL" id="ERH31794.1"/>
    </source>
</evidence>
<protein>
    <submittedName>
        <fullName evidence="1">Uncharacterized protein</fullName>
    </submittedName>
</protein>
<dbReference type="AlphaFoldDB" id="U1RDW0"/>
<reference evidence="1 2" key="1">
    <citation type="submission" date="2013-08" db="EMBL/GenBank/DDBJ databases">
        <authorList>
            <person name="Weinstock G."/>
            <person name="Sodergren E."/>
            <person name="Wylie T."/>
            <person name="Fulton L."/>
            <person name="Fulton R."/>
            <person name="Fronick C."/>
            <person name="O'Laughlin M."/>
            <person name="Godfrey J."/>
            <person name="Miner T."/>
            <person name="Herter B."/>
            <person name="Appelbaum E."/>
            <person name="Cordes M."/>
            <person name="Lek S."/>
            <person name="Wollam A."/>
            <person name="Pepin K.H."/>
            <person name="Palsikar V.B."/>
            <person name="Mitreva M."/>
            <person name="Wilson R.K."/>
        </authorList>
    </citation>
    <scope>NUCLEOTIDE SEQUENCE [LARGE SCALE GENOMIC DNA]</scope>
    <source>
        <strain evidence="1 2">F0580</strain>
    </source>
</reference>
<keyword evidence="2" id="KW-1185">Reference proteome</keyword>
<proteinExistence type="predicted"/>
<sequence length="69" mass="7679">MFFCDSGASMMCSMFSIFGLRVVWDVKSEWLWLSQFMCSTQTGVLPTMSHVHSSGLTIQRAATSTCTLC</sequence>
<organism evidence="1 2">
    <name type="scientific">Alloscardovia omnicolens F0580</name>
    <dbReference type="NCBI Taxonomy" id="1321816"/>
    <lineage>
        <taxon>Bacteria</taxon>
        <taxon>Bacillati</taxon>
        <taxon>Actinomycetota</taxon>
        <taxon>Actinomycetes</taxon>
        <taxon>Bifidobacteriales</taxon>
        <taxon>Bifidobacteriaceae</taxon>
        <taxon>Alloscardovia</taxon>
    </lineage>
</organism>
<dbReference type="HOGENOM" id="CLU_2766743_0_0_11"/>
<evidence type="ECO:0000313" key="2">
    <source>
        <dbReference type="Proteomes" id="UP000016519"/>
    </source>
</evidence>
<gene>
    <name evidence="1" type="ORF">HMPREF9244_00231</name>
</gene>
<dbReference type="EMBL" id="AWSI01000009">
    <property type="protein sequence ID" value="ERH31794.1"/>
    <property type="molecule type" value="Genomic_DNA"/>
</dbReference>